<evidence type="ECO:0000259" key="6">
    <source>
        <dbReference type="Pfam" id="PF04811"/>
    </source>
</evidence>
<evidence type="ECO:0000313" key="7">
    <source>
        <dbReference type="EnsemblMetazoa" id="SMAR007581-PA"/>
    </source>
</evidence>
<dbReference type="Gene3D" id="2.60.40.1670">
    <property type="entry name" value="beta-sandwich domain of Sec23/24"/>
    <property type="match status" value="1"/>
</dbReference>
<evidence type="ECO:0000256" key="4">
    <source>
        <dbReference type="SAM" id="MobiDB-lite"/>
    </source>
</evidence>
<reference evidence="7" key="2">
    <citation type="submission" date="2015-02" db="UniProtKB">
        <authorList>
            <consortium name="EnsemblMetazoa"/>
        </authorList>
    </citation>
    <scope>IDENTIFICATION</scope>
</reference>
<dbReference type="GO" id="GO:0000139">
    <property type="term" value="C:Golgi membrane"/>
    <property type="evidence" value="ECO:0007669"/>
    <property type="project" value="UniProtKB-SubCell"/>
</dbReference>
<dbReference type="PhylomeDB" id="T1J206"/>
<comment type="similarity">
    <text evidence="2">Belongs to the SEC23/SEC24 family. SEC24 subfamily.</text>
</comment>
<dbReference type="EMBL" id="JH431791">
    <property type="status" value="NOT_ANNOTATED_CDS"/>
    <property type="molecule type" value="Genomic_DNA"/>
</dbReference>
<feature type="domain" description="Zinc finger Sec23/Sec24-type" evidence="5">
    <location>
        <begin position="384"/>
        <end position="421"/>
    </location>
</feature>
<dbReference type="Proteomes" id="UP000014500">
    <property type="component" value="Unassembled WGS sequence"/>
</dbReference>
<dbReference type="InterPro" id="IPR006895">
    <property type="entry name" value="Znf_Sec23_Sec24"/>
</dbReference>
<name>T1J206_STRMM</name>
<dbReference type="Gene3D" id="3.40.50.410">
    <property type="entry name" value="von Willebrand factor, type A domain"/>
    <property type="match status" value="1"/>
</dbReference>
<feature type="region of interest" description="Disordered" evidence="4">
    <location>
        <begin position="1"/>
        <end position="31"/>
    </location>
</feature>
<evidence type="ECO:0000256" key="1">
    <source>
        <dbReference type="ARBA" id="ARBA00004394"/>
    </source>
</evidence>
<dbReference type="GO" id="GO:0070971">
    <property type="term" value="C:endoplasmic reticulum exit site"/>
    <property type="evidence" value="ECO:0007669"/>
    <property type="project" value="TreeGrafter"/>
</dbReference>
<feature type="domain" description="Sec23/Sec24 trunk" evidence="6">
    <location>
        <begin position="457"/>
        <end position="658"/>
    </location>
</feature>
<accession>T1J206</accession>
<evidence type="ECO:0000256" key="3">
    <source>
        <dbReference type="ARBA" id="ARBA00023034"/>
    </source>
</evidence>
<reference evidence="8" key="1">
    <citation type="submission" date="2011-05" db="EMBL/GenBank/DDBJ databases">
        <authorList>
            <person name="Richards S.R."/>
            <person name="Qu J."/>
            <person name="Jiang H."/>
            <person name="Jhangiani S.N."/>
            <person name="Agravi P."/>
            <person name="Goodspeed R."/>
            <person name="Gross S."/>
            <person name="Mandapat C."/>
            <person name="Jackson L."/>
            <person name="Mathew T."/>
            <person name="Pu L."/>
            <person name="Thornton R."/>
            <person name="Saada N."/>
            <person name="Wilczek-Boney K.B."/>
            <person name="Lee S."/>
            <person name="Kovar C."/>
            <person name="Wu Y."/>
            <person name="Scherer S.E."/>
            <person name="Worley K.C."/>
            <person name="Muzny D.M."/>
            <person name="Gibbs R."/>
        </authorList>
    </citation>
    <scope>NUCLEOTIDE SEQUENCE</scope>
    <source>
        <strain evidence="8">Brora</strain>
    </source>
</reference>
<keyword evidence="8" id="KW-1185">Reference proteome</keyword>
<proteinExistence type="inferred from homology"/>
<sequence>MADTSPDPRSMTTDLRVASVSPAQGSRSMNGPYGDNLLGMANYQQTQQTETYNGVEQKYLSQNAYQETFAAASSIQKQIPTFSAPQLAYPSQSSANPPLRAPFYHQNGPNMDPMMSSMTNPIPNGPVIRTPIIGMQNYRPQMGQMPPANGGMSNLGPSTSFNNIQAMNPPIRGPKPLENVPQSMITRGINQPPRFEGPPTSQPASQQFPTKPGTGRRQYPHQSAYEQHQQHQQQQQQQQQQHQPTYPPAGNYQAQPAAAPNAALPPYPNYGGVYNQPTQGFSQSTQDVNQMSHQFDNLNLQNNEAVDLLQNRNILPPFPIEPTKVVLPQSNFRNVHCNSDIFRCTVTKIPDSASLLQKSRLPFGILIHPFKDLSNLPVIQCTTIVRCRYCRTYINPFVEFNEHRRWKCNLCYRLNDLPDEFLYDPVSKNYGDPNRRPEIKSATIEFIAPSEYMLRPPQPAVYLFVLDVSRVATDTGYLKVFCDILAEELDKIPGDTRTQIGFITYDSCIHFYNLSEGLSQPQMMVVSDVDEIFLPYPENLLVNLSESKELIQDLIQQLPLKFMESQNPDSAMGAALQAAFKLISPTGGRITVFQCSMPNFGPGSVKSREDPNMRAAKDIQNLGPANDFYKKLSLDCSGQQVAVDLFVLASQYVDIATL</sequence>
<dbReference type="GO" id="GO:0000149">
    <property type="term" value="F:SNARE binding"/>
    <property type="evidence" value="ECO:0007669"/>
    <property type="project" value="TreeGrafter"/>
</dbReference>
<dbReference type="GO" id="GO:0090110">
    <property type="term" value="P:COPII-coated vesicle cargo loading"/>
    <property type="evidence" value="ECO:0007669"/>
    <property type="project" value="TreeGrafter"/>
</dbReference>
<dbReference type="eggNOG" id="KOG1985">
    <property type="taxonomic scope" value="Eukaryota"/>
</dbReference>
<dbReference type="InterPro" id="IPR050550">
    <property type="entry name" value="SEC23_SEC24_subfamily"/>
</dbReference>
<evidence type="ECO:0000313" key="8">
    <source>
        <dbReference type="Proteomes" id="UP000014500"/>
    </source>
</evidence>
<dbReference type="InterPro" id="IPR036465">
    <property type="entry name" value="vWFA_dom_sf"/>
</dbReference>
<evidence type="ECO:0000256" key="2">
    <source>
        <dbReference type="ARBA" id="ARBA00008334"/>
    </source>
</evidence>
<dbReference type="STRING" id="126957.T1J206"/>
<dbReference type="Pfam" id="PF04811">
    <property type="entry name" value="Sec23_trunk"/>
    <property type="match status" value="1"/>
</dbReference>
<evidence type="ECO:0008006" key="9">
    <source>
        <dbReference type="Google" id="ProtNLM"/>
    </source>
</evidence>
<dbReference type="InterPro" id="IPR036174">
    <property type="entry name" value="Znf_Sec23_Sec24_sf"/>
</dbReference>
<dbReference type="HOGENOM" id="CLU_416990_0_0_1"/>
<dbReference type="EnsemblMetazoa" id="SMAR007581-RA">
    <property type="protein sequence ID" value="SMAR007581-PA"/>
    <property type="gene ID" value="SMAR007581"/>
</dbReference>
<dbReference type="SUPFAM" id="SSF82919">
    <property type="entry name" value="Zn-finger domain of Sec23/24"/>
    <property type="match status" value="1"/>
</dbReference>
<feature type="region of interest" description="Disordered" evidence="4">
    <location>
        <begin position="187"/>
        <end position="288"/>
    </location>
</feature>
<feature type="compositionally biased region" description="Polar residues" evidence="4">
    <location>
        <begin position="275"/>
        <end position="288"/>
    </location>
</feature>
<dbReference type="AlphaFoldDB" id="T1J206"/>
<dbReference type="InterPro" id="IPR006896">
    <property type="entry name" value="Sec23/24_trunk_dom"/>
</dbReference>
<dbReference type="GO" id="GO:0006886">
    <property type="term" value="P:intracellular protein transport"/>
    <property type="evidence" value="ECO:0007669"/>
    <property type="project" value="InterPro"/>
</dbReference>
<dbReference type="SUPFAM" id="SSF53300">
    <property type="entry name" value="vWA-like"/>
    <property type="match status" value="1"/>
</dbReference>
<protein>
    <recommendedName>
        <fullName evidence="9">Sec23/Sec24 trunk domain-containing protein</fullName>
    </recommendedName>
</protein>
<dbReference type="SUPFAM" id="SSF81995">
    <property type="entry name" value="beta-sandwich domain of Sec23/24"/>
    <property type="match status" value="1"/>
</dbReference>
<dbReference type="FunFam" id="2.30.30.380:FF:000004">
    <property type="entry name" value="SEC24 homolog B, COPII coat complex component"/>
    <property type="match status" value="1"/>
</dbReference>
<organism evidence="7 8">
    <name type="scientific">Strigamia maritima</name>
    <name type="common">European centipede</name>
    <name type="synonym">Geophilus maritimus</name>
    <dbReference type="NCBI Taxonomy" id="126957"/>
    <lineage>
        <taxon>Eukaryota</taxon>
        <taxon>Metazoa</taxon>
        <taxon>Ecdysozoa</taxon>
        <taxon>Arthropoda</taxon>
        <taxon>Myriapoda</taxon>
        <taxon>Chilopoda</taxon>
        <taxon>Pleurostigmophora</taxon>
        <taxon>Geophilomorpha</taxon>
        <taxon>Linotaeniidae</taxon>
        <taxon>Strigamia</taxon>
    </lineage>
</organism>
<dbReference type="Pfam" id="PF04810">
    <property type="entry name" value="zf-Sec23_Sec24"/>
    <property type="match status" value="1"/>
</dbReference>
<keyword evidence="3" id="KW-0333">Golgi apparatus</keyword>
<comment type="subcellular location">
    <subcellularLocation>
        <location evidence="1">Golgi apparatus membrane</location>
    </subcellularLocation>
</comment>
<dbReference type="GO" id="GO:0008270">
    <property type="term" value="F:zinc ion binding"/>
    <property type="evidence" value="ECO:0007669"/>
    <property type="project" value="InterPro"/>
</dbReference>
<dbReference type="GO" id="GO:0030127">
    <property type="term" value="C:COPII vesicle coat"/>
    <property type="evidence" value="ECO:0007669"/>
    <property type="project" value="InterPro"/>
</dbReference>
<feature type="compositionally biased region" description="Low complexity" evidence="4">
    <location>
        <begin position="230"/>
        <end position="262"/>
    </location>
</feature>
<dbReference type="Gene3D" id="2.30.30.380">
    <property type="entry name" value="Zn-finger domain of Sec23/24"/>
    <property type="match status" value="1"/>
</dbReference>
<dbReference type="PANTHER" id="PTHR13803">
    <property type="entry name" value="SEC24-RELATED PROTEIN"/>
    <property type="match status" value="1"/>
</dbReference>
<dbReference type="PANTHER" id="PTHR13803:SF39">
    <property type="entry name" value="SECRETORY 24AB, ISOFORM A"/>
    <property type="match status" value="1"/>
</dbReference>
<evidence type="ECO:0000259" key="5">
    <source>
        <dbReference type="Pfam" id="PF04810"/>
    </source>
</evidence>